<dbReference type="AlphaFoldDB" id="A0AB72XJY8"/>
<organism evidence="2 3">
    <name type="scientific">Mycobacterium canettii (strain CIPT 140010059)</name>
    <dbReference type="NCBI Taxonomy" id="1048245"/>
    <lineage>
        <taxon>Bacteria</taxon>
        <taxon>Bacillati</taxon>
        <taxon>Actinomycetota</taxon>
        <taxon>Actinomycetes</taxon>
        <taxon>Mycobacteriales</taxon>
        <taxon>Mycobacteriaceae</taxon>
        <taxon>Mycobacterium</taxon>
        <taxon>Mycobacterium tuberculosis complex</taxon>
    </lineage>
</organism>
<dbReference type="GO" id="GO:0008610">
    <property type="term" value="P:lipid biosynthetic process"/>
    <property type="evidence" value="ECO:0007669"/>
    <property type="project" value="UniProtKB-ARBA"/>
</dbReference>
<dbReference type="SUPFAM" id="SSF52777">
    <property type="entry name" value="CoA-dependent acyltransferases"/>
    <property type="match status" value="2"/>
</dbReference>
<gene>
    <name evidence="2" type="ordered locus">MCAN_15491</name>
</gene>
<dbReference type="Gene3D" id="3.30.559.10">
    <property type="entry name" value="Chloramphenicol acetyltransferase-like domain"/>
    <property type="match status" value="1"/>
</dbReference>
<dbReference type="EMBL" id="HE572590">
    <property type="protein sequence ID" value="CCC43881.1"/>
    <property type="molecule type" value="Genomic_DNA"/>
</dbReference>
<accession>A0AB72XJY8</accession>
<protein>
    <recommendedName>
        <fullName evidence="1">Condensation domain-containing protein</fullName>
    </recommendedName>
</protein>
<evidence type="ECO:0000313" key="3">
    <source>
        <dbReference type="Proteomes" id="UP000008896"/>
    </source>
</evidence>
<reference evidence="2 3" key="2">
    <citation type="journal article" date="2013" name="Nat. Genet.">
        <title>Genomic analysis of smooth tubercle bacilli provides insights into ancestry and pathoadaptation of Mycobacterium tuberculosis.</title>
        <authorList>
            <person name="Supply P."/>
            <person name="Marceau M."/>
            <person name="Mangenot S."/>
            <person name="Roche D."/>
            <person name="Rouanet C."/>
            <person name="Khanna V."/>
            <person name="Majlessi L."/>
            <person name="Criscuolo A."/>
            <person name="Tap J."/>
            <person name="Pawlik A."/>
            <person name="Fiette L."/>
            <person name="Orgeur M."/>
            <person name="Fabre M."/>
            <person name="Parmentier C."/>
            <person name="Frigui W."/>
            <person name="Simeone R."/>
            <person name="Boritsch E.C."/>
            <person name="Debrie A.S."/>
            <person name="Willery E."/>
            <person name="Walker D."/>
            <person name="Quail M.A."/>
            <person name="Ma L."/>
            <person name="Bouchier C."/>
            <person name="Salvignol G."/>
            <person name="Sayes F."/>
            <person name="Cascioferro A."/>
            <person name="Seemann T."/>
            <person name="Barbe V."/>
            <person name="Locht C."/>
            <person name="Gutierrez M.C."/>
            <person name="Leclerc C."/>
            <person name="Bentley S.D."/>
            <person name="Stinear T.P."/>
            <person name="Brisse S."/>
            <person name="Medigue C."/>
            <person name="Parkhill J."/>
            <person name="Cruveiller S."/>
            <person name="Brosch R."/>
        </authorList>
    </citation>
    <scope>NUCLEOTIDE SEQUENCE [LARGE SCALE GENOMIC DNA]</scope>
    <source>
        <strain evidence="2 3">CIPT 140010059</strain>
    </source>
</reference>
<evidence type="ECO:0000313" key="2">
    <source>
        <dbReference type="EMBL" id="CCC43881.1"/>
    </source>
</evidence>
<evidence type="ECO:0000259" key="1">
    <source>
        <dbReference type="Pfam" id="PF00668"/>
    </source>
</evidence>
<sequence>MIIGGGSADVSLGVGFVHDWELGSGSVVTWRPTPATLAKAKQAPVVPAPPSFMQAGHLRGYVEFGDRGLDYSRLVMGSWEMPGKCDIRTMTQVINWHLRRHETYRSWFEYKDAKTILRHKIQNPRDIQLAPVHLGQLTQPEWRDFVLSTPDPLQWDCFKFGLIQYENHCTLFAIVDHLHCDPALITGLYVEVLTNYQSLVAGKPPVTLPATASHDEFCLQEKAHADSMTLDSPEVRKWIEFAENNGGGMPDFPLPLGDQSIPCGGDMIIVPLMNPDQTARFESKCIAAGARFSGGLFGCAALAHYELTGQEIYYGLTPVDKRRTPDEYMTMGWFTGIVPFTVPIDPNSFEETARATQASFDENIDLANVPYDRVLELAPWLQRHGPQFTMMNYMDAGLPPLSAVVATALKGANAIAYNDARSPAYLYMSVIRLFDEVSLMIQFPNNPIARESATRYGEVISSIFSRVAAGQYAAPAVRVSS</sequence>
<dbReference type="GeneID" id="45425509"/>
<feature type="domain" description="Condensation" evidence="1">
    <location>
        <begin position="79"/>
        <end position="394"/>
    </location>
</feature>
<dbReference type="Gene3D" id="3.30.559.30">
    <property type="entry name" value="Nonribosomal peptide synthetase, condensation domain"/>
    <property type="match status" value="1"/>
</dbReference>
<dbReference type="KEGG" id="mce:MCAN_15491"/>
<dbReference type="InterPro" id="IPR023213">
    <property type="entry name" value="CAT-like_dom_sf"/>
</dbReference>
<dbReference type="GO" id="GO:0003824">
    <property type="term" value="F:catalytic activity"/>
    <property type="evidence" value="ECO:0007669"/>
    <property type="project" value="InterPro"/>
</dbReference>
<dbReference type="Pfam" id="PF00668">
    <property type="entry name" value="Condensation"/>
    <property type="match status" value="1"/>
</dbReference>
<dbReference type="RefSeq" id="WP_014000810.1">
    <property type="nucleotide sequence ID" value="NC_015848.1"/>
</dbReference>
<name>A0AB72XJY8_MYCCP</name>
<reference evidence="2 3" key="1">
    <citation type="journal article" date="2012" name="PLoS Negl. Trop. Dis.">
        <title>The Genome of Mycobacterium Africanum West African 2 Reveals a Lineage-Specific Locus and Genome Erosion Common to the M. tuberculosis Complex.</title>
        <authorList>
            <person name="Bentley S.D."/>
            <person name="Comas I."/>
            <person name="Bryant J.M."/>
            <person name="Walker D."/>
            <person name="Smith N.H."/>
            <person name="Harris S.R."/>
            <person name="Thurston S."/>
            <person name="Gagneux S."/>
            <person name="Wood J."/>
            <person name="Antonio M."/>
            <person name="Quail M.A."/>
            <person name="Gehre F."/>
            <person name="Adegbola R.A."/>
            <person name="Parkhill J."/>
            <person name="de Jong B.C."/>
        </authorList>
    </citation>
    <scope>NUCLEOTIDE SEQUENCE [LARGE SCALE GENOMIC DNA]</scope>
    <source>
        <strain evidence="2 3">CIPT 140010059</strain>
    </source>
</reference>
<dbReference type="InterPro" id="IPR001242">
    <property type="entry name" value="Condensation_dom"/>
</dbReference>
<dbReference type="Proteomes" id="UP000008896">
    <property type="component" value="Chromosome"/>
</dbReference>
<proteinExistence type="predicted"/>